<evidence type="ECO:0000256" key="3">
    <source>
        <dbReference type="SAM" id="SignalP"/>
    </source>
</evidence>
<dbReference type="PANTHER" id="PTHR47151">
    <property type="entry name" value="LEU/ILE/VAL-BINDING ABC TRANSPORTER SUBUNIT"/>
    <property type="match status" value="1"/>
</dbReference>
<organism evidence="5 6">
    <name type="scientific">Deinococcus yavapaiensis KR-236</name>
    <dbReference type="NCBI Taxonomy" id="694435"/>
    <lineage>
        <taxon>Bacteria</taxon>
        <taxon>Thermotogati</taxon>
        <taxon>Deinococcota</taxon>
        <taxon>Deinococci</taxon>
        <taxon>Deinococcales</taxon>
        <taxon>Deinococcaceae</taxon>
        <taxon>Deinococcus</taxon>
    </lineage>
</organism>
<keyword evidence="6" id="KW-1185">Reference proteome</keyword>
<evidence type="ECO:0000256" key="1">
    <source>
        <dbReference type="ARBA" id="ARBA00010062"/>
    </source>
</evidence>
<dbReference type="CDD" id="cd06342">
    <property type="entry name" value="PBP1_ABC_LIVBP-like"/>
    <property type="match status" value="1"/>
</dbReference>
<evidence type="ECO:0000256" key="2">
    <source>
        <dbReference type="ARBA" id="ARBA00022729"/>
    </source>
</evidence>
<dbReference type="Proteomes" id="UP000248326">
    <property type="component" value="Unassembled WGS sequence"/>
</dbReference>
<dbReference type="PANTHER" id="PTHR47151:SF2">
    <property type="entry name" value="AMINO ACID BINDING PROTEIN"/>
    <property type="match status" value="1"/>
</dbReference>
<dbReference type="InterPro" id="IPR028081">
    <property type="entry name" value="Leu-bd"/>
</dbReference>
<dbReference type="SUPFAM" id="SSF53822">
    <property type="entry name" value="Periplasmic binding protein-like I"/>
    <property type="match status" value="1"/>
</dbReference>
<evidence type="ECO:0000313" key="5">
    <source>
        <dbReference type="EMBL" id="PYE52822.1"/>
    </source>
</evidence>
<feature type="domain" description="Leucine-binding protein" evidence="4">
    <location>
        <begin position="29"/>
        <end position="343"/>
    </location>
</feature>
<evidence type="ECO:0000313" key="6">
    <source>
        <dbReference type="Proteomes" id="UP000248326"/>
    </source>
</evidence>
<sequence length="395" mass="41146">MFKTHRACKGTLRVALTAALLTGVADAATLKIATMSPLTGELSAIGVEIKRATELAIKDQAPAFRALGHTVVLASFDDKGAPVTAAQEIKRVIADRSILGVVGAYNSAVSNVIGEATAASNLAVISPASSNDALTTQGWTHFSRLVPPDKSHAVAALNYMTTELDAKTAYVISDNTGYGNGLTKTVMAEMKKRGVSVVNFVGVSTEEEAAATVKKIKTADVDVVYCGCYENVLAPVLKNLRAEGVKATFMGAGTLDSPSFVKRVGMDAQGAVFTTGFGPITSFTSASGFIEKYKTAYGTVPSGMAGYAYDAATTLLLSIRTTGGRGIPSRADVAAAVRKTNLPACLSTAAGNCVTVSGAIGFAPDGDRDRSRLLVMKFSNLLQPQIEKIYIINAQ</sequence>
<comment type="caution">
    <text evidence="5">The sequence shown here is derived from an EMBL/GenBank/DDBJ whole genome shotgun (WGS) entry which is preliminary data.</text>
</comment>
<feature type="chain" id="PRO_5016384963" evidence="3">
    <location>
        <begin position="28"/>
        <end position="395"/>
    </location>
</feature>
<reference evidence="5 6" key="1">
    <citation type="submission" date="2018-06" db="EMBL/GenBank/DDBJ databases">
        <title>Genomic Encyclopedia of Type Strains, Phase IV (KMG-IV): sequencing the most valuable type-strain genomes for metagenomic binning, comparative biology and taxonomic classification.</title>
        <authorList>
            <person name="Goeker M."/>
        </authorList>
    </citation>
    <scope>NUCLEOTIDE SEQUENCE [LARGE SCALE GENOMIC DNA]</scope>
    <source>
        <strain evidence="5 6">DSM 18048</strain>
    </source>
</reference>
<protein>
    <submittedName>
        <fullName evidence="5">Amino acid/amide ABC transporter substrate-binding protein (HAAT family)</fullName>
    </submittedName>
</protein>
<comment type="similarity">
    <text evidence="1">Belongs to the leucine-binding protein family.</text>
</comment>
<dbReference type="InterPro" id="IPR028082">
    <property type="entry name" value="Peripla_BP_I"/>
</dbReference>
<name>A0A318S2Y6_9DEIO</name>
<keyword evidence="2 3" id="KW-0732">Signal</keyword>
<dbReference type="AlphaFoldDB" id="A0A318S2Y6"/>
<dbReference type="RefSeq" id="WP_110887705.1">
    <property type="nucleotide sequence ID" value="NZ_QJSX01000012.1"/>
</dbReference>
<evidence type="ECO:0000259" key="4">
    <source>
        <dbReference type="Pfam" id="PF13458"/>
    </source>
</evidence>
<gene>
    <name evidence="5" type="ORF">DES52_112144</name>
</gene>
<dbReference type="EMBL" id="QJSX01000012">
    <property type="protein sequence ID" value="PYE52822.1"/>
    <property type="molecule type" value="Genomic_DNA"/>
</dbReference>
<proteinExistence type="inferred from homology"/>
<accession>A0A318S2Y6</accession>
<dbReference type="Gene3D" id="3.40.50.2300">
    <property type="match status" value="2"/>
</dbReference>
<feature type="signal peptide" evidence="3">
    <location>
        <begin position="1"/>
        <end position="27"/>
    </location>
</feature>
<dbReference type="OrthoDB" id="57337at2"/>
<dbReference type="Pfam" id="PF13458">
    <property type="entry name" value="Peripla_BP_6"/>
    <property type="match status" value="1"/>
</dbReference>